<feature type="transmembrane region" description="Helical" evidence="6">
    <location>
        <begin position="285"/>
        <end position="304"/>
    </location>
</feature>
<keyword evidence="4 6" id="KW-1133">Transmembrane helix</keyword>
<evidence type="ECO:0000313" key="8">
    <source>
        <dbReference type="EMBL" id="ABG64532.1"/>
    </source>
</evidence>
<dbReference type="PANTHER" id="PTHR32322:SF2">
    <property type="entry name" value="EAMA DOMAIN-CONTAINING PROTEIN"/>
    <property type="match status" value="1"/>
</dbReference>
<dbReference type="InterPro" id="IPR037185">
    <property type="entry name" value="EmrE-like"/>
</dbReference>
<feature type="transmembrane region" description="Helical" evidence="6">
    <location>
        <begin position="260"/>
        <end position="279"/>
    </location>
</feature>
<dbReference type="AlphaFoldDB" id="Q11DJ3"/>
<feature type="transmembrane region" description="Helical" evidence="6">
    <location>
        <begin position="194"/>
        <end position="215"/>
    </location>
</feature>
<comment type="similarity">
    <text evidence="2">Belongs to the EamA transporter family.</text>
</comment>
<feature type="transmembrane region" description="Helical" evidence="6">
    <location>
        <begin position="110"/>
        <end position="128"/>
    </location>
</feature>
<evidence type="ECO:0000256" key="5">
    <source>
        <dbReference type="ARBA" id="ARBA00023136"/>
    </source>
</evidence>
<feature type="transmembrane region" description="Helical" evidence="6">
    <location>
        <begin position="81"/>
        <end position="104"/>
    </location>
</feature>
<evidence type="ECO:0000256" key="6">
    <source>
        <dbReference type="SAM" id="Phobius"/>
    </source>
</evidence>
<dbReference type="KEGG" id="mes:Meso_3160"/>
<reference evidence="8" key="1">
    <citation type="submission" date="2006-06" db="EMBL/GenBank/DDBJ databases">
        <title>Complete sequence of chromosome of Chelativorans sp. BNC1.</title>
        <authorList>
            <consortium name="US DOE Joint Genome Institute"/>
            <person name="Copeland A."/>
            <person name="Lucas S."/>
            <person name="Lapidus A."/>
            <person name="Barry K."/>
            <person name="Detter J.C."/>
            <person name="Glavina del Rio T."/>
            <person name="Hammon N."/>
            <person name="Israni S."/>
            <person name="Dalin E."/>
            <person name="Tice H."/>
            <person name="Pitluck S."/>
            <person name="Chertkov O."/>
            <person name="Brettin T."/>
            <person name="Bruce D."/>
            <person name="Han C."/>
            <person name="Tapia R."/>
            <person name="Gilna P."/>
            <person name="Schmutz J."/>
            <person name="Larimer F."/>
            <person name="Land M."/>
            <person name="Hauser L."/>
            <person name="Kyrpides N."/>
            <person name="Mikhailova N."/>
            <person name="Richardson P."/>
        </authorList>
    </citation>
    <scope>NUCLEOTIDE SEQUENCE</scope>
    <source>
        <strain evidence="8">BNC1</strain>
    </source>
</reference>
<dbReference type="SUPFAM" id="SSF103481">
    <property type="entry name" value="Multidrug resistance efflux transporter EmrE"/>
    <property type="match status" value="2"/>
</dbReference>
<proteinExistence type="inferred from homology"/>
<organism evidence="8">
    <name type="scientific">Chelativorans sp. (strain BNC1)</name>
    <dbReference type="NCBI Taxonomy" id="266779"/>
    <lineage>
        <taxon>Bacteria</taxon>
        <taxon>Pseudomonadati</taxon>
        <taxon>Pseudomonadota</taxon>
        <taxon>Alphaproteobacteria</taxon>
        <taxon>Hyphomicrobiales</taxon>
        <taxon>Phyllobacteriaceae</taxon>
        <taxon>Chelativorans</taxon>
    </lineage>
</organism>
<accession>Q11DJ3</accession>
<feature type="transmembrane region" description="Helical" evidence="6">
    <location>
        <begin position="135"/>
        <end position="153"/>
    </location>
</feature>
<feature type="transmembrane region" description="Helical" evidence="6">
    <location>
        <begin position="20"/>
        <end position="41"/>
    </location>
</feature>
<feature type="transmembrane region" description="Helical" evidence="6">
    <location>
        <begin position="165"/>
        <end position="182"/>
    </location>
</feature>
<evidence type="ECO:0000256" key="3">
    <source>
        <dbReference type="ARBA" id="ARBA00022692"/>
    </source>
</evidence>
<protein>
    <recommendedName>
        <fullName evidence="7">EamA domain-containing protein</fullName>
    </recommendedName>
</protein>
<feature type="transmembrane region" description="Helical" evidence="6">
    <location>
        <begin position="227"/>
        <end position="248"/>
    </location>
</feature>
<evidence type="ECO:0000256" key="2">
    <source>
        <dbReference type="ARBA" id="ARBA00007362"/>
    </source>
</evidence>
<dbReference type="Pfam" id="PF00892">
    <property type="entry name" value="EamA"/>
    <property type="match status" value="2"/>
</dbReference>
<feature type="transmembrane region" description="Helical" evidence="6">
    <location>
        <begin position="47"/>
        <end position="69"/>
    </location>
</feature>
<dbReference type="GO" id="GO:0016020">
    <property type="term" value="C:membrane"/>
    <property type="evidence" value="ECO:0007669"/>
    <property type="project" value="UniProtKB-SubCell"/>
</dbReference>
<dbReference type="InterPro" id="IPR000620">
    <property type="entry name" value="EamA_dom"/>
</dbReference>
<comment type="subcellular location">
    <subcellularLocation>
        <location evidence="1">Membrane</location>
        <topology evidence="1">Multi-pass membrane protein</topology>
    </subcellularLocation>
</comment>
<name>Q11DJ3_CHESB</name>
<gene>
    <name evidence="8" type="ordered locus">Meso_3160</name>
</gene>
<evidence type="ECO:0000259" key="7">
    <source>
        <dbReference type="Pfam" id="PF00892"/>
    </source>
</evidence>
<feature type="domain" description="EamA" evidence="7">
    <location>
        <begin position="19"/>
        <end position="151"/>
    </location>
</feature>
<dbReference type="eggNOG" id="COG0697">
    <property type="taxonomic scope" value="Bacteria"/>
</dbReference>
<keyword evidence="3 6" id="KW-0812">Transmembrane</keyword>
<sequence length="322" mass="34806">MLYPCAQGKQAGSGMLNSAYPLLLLTTLFWGGNAVAGKLAIGHISPLALTSLRWVVALAILLPFALKPLRRDWPEIKKHLPLLGILGVVGFTCFNAIMYSALLWTSAVNVSIEQAAIPLVIIVVNFLVFRAKTTWLQLAGFLLSILGVGLTASHGDLARLTALDINLGDLLMLIAVLAYGLYTVALRFKPKIHWLSMITVLVAAALVSSFPLLAWEYASDNLVLPDLTGWVIVMYVSLMPSVLSQVFYIRGNELIGANRAGLFVNLVPIFGTLLSIVILGEEFHLYHATALALVICGIWLAEYSGRKSEAALARVRAPVDGS</sequence>
<feature type="domain" description="EamA" evidence="7">
    <location>
        <begin position="167"/>
        <end position="300"/>
    </location>
</feature>
<dbReference type="HOGENOM" id="CLU_033863_4_4_5"/>
<dbReference type="EMBL" id="CP000390">
    <property type="protein sequence ID" value="ABG64532.1"/>
    <property type="molecule type" value="Genomic_DNA"/>
</dbReference>
<dbReference type="PANTHER" id="PTHR32322">
    <property type="entry name" value="INNER MEMBRANE TRANSPORTER"/>
    <property type="match status" value="1"/>
</dbReference>
<evidence type="ECO:0000256" key="4">
    <source>
        <dbReference type="ARBA" id="ARBA00022989"/>
    </source>
</evidence>
<dbReference type="InterPro" id="IPR050638">
    <property type="entry name" value="AA-Vitamin_Transporters"/>
</dbReference>
<evidence type="ECO:0000256" key="1">
    <source>
        <dbReference type="ARBA" id="ARBA00004141"/>
    </source>
</evidence>
<keyword evidence="5 6" id="KW-0472">Membrane</keyword>